<dbReference type="CDD" id="cd06558">
    <property type="entry name" value="crotonase-like"/>
    <property type="match status" value="1"/>
</dbReference>
<protein>
    <submittedName>
        <fullName evidence="1">Enoyl-CoA hydratase</fullName>
    </submittedName>
</protein>
<keyword evidence="2" id="KW-1185">Reference proteome</keyword>
<dbReference type="PANTHER" id="PTHR11941:SF54">
    <property type="entry name" value="ENOYL-COA HYDRATASE, MITOCHONDRIAL"/>
    <property type="match status" value="1"/>
</dbReference>
<sequence>MDRLQSILSRQLVGYNASRIKKDNNLVVKSRLMRTNATDLVEFDRSEELLEVRLNRPDKLNALNPEMVQGLHDAFTRVSDERGLGVVITGSGRVTCAGMDTEIVSGDYSEYPDLHATLQEVYQLVETHPGPVAIAGRGALVGAGVIISLSCEFVVLGEDVTFAIPEVKYDIASSQAADRLPEVVGRRAAAELLLTGEEVDPERARSLGLATDVVPSDAVEDRTRELIATVGEHDTETVAELIELLNRRNDA</sequence>
<organism evidence="1 2">
    <name type="scientific">Natronorubrum sediminis</name>
    <dbReference type="NCBI Taxonomy" id="640943"/>
    <lineage>
        <taxon>Archaea</taxon>
        <taxon>Methanobacteriati</taxon>
        <taxon>Methanobacteriota</taxon>
        <taxon>Stenosarchaea group</taxon>
        <taxon>Halobacteria</taxon>
        <taxon>Halobacteriales</taxon>
        <taxon>Natrialbaceae</taxon>
        <taxon>Natronorubrum</taxon>
    </lineage>
</organism>
<dbReference type="SUPFAM" id="SSF52096">
    <property type="entry name" value="ClpP/crotonase"/>
    <property type="match status" value="1"/>
</dbReference>
<gene>
    <name evidence="1" type="ORF">SAMN04487967_3722</name>
</gene>
<accession>A0A1H6G774</accession>
<dbReference type="InterPro" id="IPR001753">
    <property type="entry name" value="Enoyl-CoA_hydra/iso"/>
</dbReference>
<dbReference type="Gene3D" id="3.90.226.10">
    <property type="entry name" value="2-enoyl-CoA Hydratase, Chain A, domain 1"/>
    <property type="match status" value="1"/>
</dbReference>
<dbReference type="InterPro" id="IPR029045">
    <property type="entry name" value="ClpP/crotonase-like_dom_sf"/>
</dbReference>
<reference evidence="2" key="1">
    <citation type="submission" date="2016-10" db="EMBL/GenBank/DDBJ databases">
        <authorList>
            <person name="Varghese N."/>
            <person name="Submissions S."/>
        </authorList>
    </citation>
    <scope>NUCLEOTIDE SEQUENCE [LARGE SCALE GENOMIC DNA]</scope>
    <source>
        <strain evidence="2">CGMCC 1.8981</strain>
    </source>
</reference>
<dbReference type="PANTHER" id="PTHR11941">
    <property type="entry name" value="ENOYL-COA HYDRATASE-RELATED"/>
    <property type="match status" value="1"/>
</dbReference>
<dbReference type="GO" id="GO:0003824">
    <property type="term" value="F:catalytic activity"/>
    <property type="evidence" value="ECO:0007669"/>
    <property type="project" value="UniProtKB-ARBA"/>
</dbReference>
<dbReference type="Pfam" id="PF00378">
    <property type="entry name" value="ECH_1"/>
    <property type="match status" value="1"/>
</dbReference>
<evidence type="ECO:0000313" key="1">
    <source>
        <dbReference type="EMBL" id="SEH18183.1"/>
    </source>
</evidence>
<evidence type="ECO:0000313" key="2">
    <source>
        <dbReference type="Proteomes" id="UP000199112"/>
    </source>
</evidence>
<dbReference type="EMBL" id="FNWL01000006">
    <property type="protein sequence ID" value="SEH18183.1"/>
    <property type="molecule type" value="Genomic_DNA"/>
</dbReference>
<proteinExistence type="predicted"/>
<dbReference type="AlphaFoldDB" id="A0A1H6G774"/>
<dbReference type="Proteomes" id="UP000199112">
    <property type="component" value="Unassembled WGS sequence"/>
</dbReference>
<dbReference type="GO" id="GO:0006635">
    <property type="term" value="P:fatty acid beta-oxidation"/>
    <property type="evidence" value="ECO:0007669"/>
    <property type="project" value="TreeGrafter"/>
</dbReference>
<name>A0A1H6G774_9EURY</name>